<dbReference type="PANTHER" id="PTHR37313:SF4">
    <property type="entry name" value="CONSERVED MEMBRANE PROTEIN-RELATED"/>
    <property type="match status" value="1"/>
</dbReference>
<proteinExistence type="inferred from homology"/>
<name>A0A3G9IGA9_9ACTN</name>
<dbReference type="Pfam" id="PF05949">
    <property type="entry name" value="DUF881"/>
    <property type="match status" value="1"/>
</dbReference>
<comment type="similarity">
    <text evidence="1">Belongs to the UPF0749 family.</text>
</comment>
<dbReference type="OrthoDB" id="3214641at2"/>
<dbReference type="PANTHER" id="PTHR37313">
    <property type="entry name" value="UPF0749 PROTEIN RV1825"/>
    <property type="match status" value="1"/>
</dbReference>
<feature type="coiled-coil region" evidence="2">
    <location>
        <begin position="47"/>
        <end position="74"/>
    </location>
</feature>
<evidence type="ECO:0000256" key="2">
    <source>
        <dbReference type="SAM" id="Coils"/>
    </source>
</evidence>
<dbReference type="AlphaFoldDB" id="A0A3G9IGA9"/>
<sequence length="242" mass="25227">MPWRARRWRWATPAVAAACGALFIISAVNSHGTDLRPGRYVGVSGLVASEKQQADAYQRQAATLQDEINALTNAVPDAAVRAAQALREKAMPAAGLAKVNGPGLSISLADSPTSLVNTTRLDPNLFVIHQQDIQAVVNALWSGGATAITIQGQRIISTTGIKCSGSTVLLGGVPYPEPFVVQAVGDPTKLNAALAASRDVGFIVEAATSPDIQLGWSVRQTQVSAPAYTGITALSYATEPTP</sequence>
<gene>
    <name evidence="3" type="ORF">Back2_16430</name>
</gene>
<keyword evidence="2" id="KW-0175">Coiled coil</keyword>
<accession>A0A3G9IGA9</accession>
<dbReference type="GO" id="GO:0005886">
    <property type="term" value="C:plasma membrane"/>
    <property type="evidence" value="ECO:0007669"/>
    <property type="project" value="TreeGrafter"/>
</dbReference>
<dbReference type="KEGG" id="nbe:Back2_16430"/>
<dbReference type="Gene3D" id="3.30.70.1880">
    <property type="entry name" value="Protein of unknown function DUF881"/>
    <property type="match status" value="1"/>
</dbReference>
<evidence type="ECO:0000313" key="4">
    <source>
        <dbReference type="Proteomes" id="UP000271573"/>
    </source>
</evidence>
<protein>
    <submittedName>
        <fullName evidence="3">Membrane protein</fullName>
    </submittedName>
</protein>
<evidence type="ECO:0000313" key="3">
    <source>
        <dbReference type="EMBL" id="BBH17356.1"/>
    </source>
</evidence>
<dbReference type="InterPro" id="IPR010273">
    <property type="entry name" value="DUF881"/>
</dbReference>
<keyword evidence="4" id="KW-1185">Reference proteome</keyword>
<evidence type="ECO:0000256" key="1">
    <source>
        <dbReference type="ARBA" id="ARBA00009108"/>
    </source>
</evidence>
<reference evidence="3 4" key="1">
    <citation type="submission" date="2018-11" db="EMBL/GenBank/DDBJ databases">
        <title>Complete genome sequence of Nocardioides baekrokdamisoli strain KCTC 39748.</title>
        <authorList>
            <person name="Kang S.W."/>
            <person name="Lee K.C."/>
            <person name="Kim K.K."/>
            <person name="Kim J.S."/>
            <person name="Kim D.S."/>
            <person name="Ko S.H."/>
            <person name="Yang S.H."/>
            <person name="Shin Y.K."/>
            <person name="Lee J.S."/>
        </authorList>
    </citation>
    <scope>NUCLEOTIDE SEQUENCE [LARGE SCALE GENOMIC DNA]</scope>
    <source>
        <strain evidence="3 4">KCTC 39748</strain>
    </source>
</reference>
<dbReference type="EMBL" id="AP019307">
    <property type="protein sequence ID" value="BBH17356.1"/>
    <property type="molecule type" value="Genomic_DNA"/>
</dbReference>
<dbReference type="Proteomes" id="UP000271573">
    <property type="component" value="Chromosome"/>
</dbReference>
<organism evidence="3 4">
    <name type="scientific">Nocardioides baekrokdamisoli</name>
    <dbReference type="NCBI Taxonomy" id="1804624"/>
    <lineage>
        <taxon>Bacteria</taxon>
        <taxon>Bacillati</taxon>
        <taxon>Actinomycetota</taxon>
        <taxon>Actinomycetes</taxon>
        <taxon>Propionibacteriales</taxon>
        <taxon>Nocardioidaceae</taxon>
        <taxon>Nocardioides</taxon>
    </lineage>
</organism>